<dbReference type="GO" id="GO:0005975">
    <property type="term" value="P:carbohydrate metabolic process"/>
    <property type="evidence" value="ECO:0007669"/>
    <property type="project" value="InterPro"/>
</dbReference>
<reference evidence="3 4" key="1">
    <citation type="submission" date="2016-07" db="EMBL/GenBank/DDBJ databases">
        <title>High microdiversification within the ubiquitous acI lineage of Actinobacteria.</title>
        <authorList>
            <person name="Neuenschwander S.M."/>
            <person name="Salcher M."/>
            <person name="Ghai R."/>
            <person name="Pernthaler J."/>
        </authorList>
    </citation>
    <scope>NUCLEOTIDE SEQUENCE [LARGE SCALE GENOMIC DNA]</scope>
    <source>
        <strain evidence="3">MMS-IA-56</strain>
    </source>
</reference>
<organism evidence="3 4">
    <name type="scientific">Candidatus Planktophila sulfonica</name>
    <dbReference type="NCBI Taxonomy" id="1884904"/>
    <lineage>
        <taxon>Bacteria</taxon>
        <taxon>Bacillati</taxon>
        <taxon>Actinomycetota</taxon>
        <taxon>Actinomycetes</taxon>
        <taxon>Candidatus Nanopelagicales</taxon>
        <taxon>Candidatus Nanopelagicaceae</taxon>
        <taxon>Candidatus Planktophila</taxon>
    </lineage>
</organism>
<proteinExistence type="predicted"/>
<keyword evidence="4" id="KW-1185">Reference proteome</keyword>
<dbReference type="PANTHER" id="PTHR11927">
    <property type="entry name" value="GALACTOSIDE 2-L-FUCOSYLTRANSFERASE"/>
    <property type="match status" value="1"/>
</dbReference>
<dbReference type="PANTHER" id="PTHR11927:SF9">
    <property type="entry name" value="L-FUCOSYLTRANSFERASE"/>
    <property type="match status" value="1"/>
</dbReference>
<dbReference type="OrthoDB" id="9152320at2"/>
<dbReference type="Proteomes" id="UP000217215">
    <property type="component" value="Chromosome"/>
</dbReference>
<gene>
    <name evidence="3" type="ORF">A1sIA56_00195</name>
</gene>
<keyword evidence="2 3" id="KW-0808">Transferase</keyword>
<name>A0A249KEY8_9ACTN</name>
<protein>
    <submittedName>
        <fullName evidence="3">Alpha-1,2-fucosyltransferase-like protein</fullName>
    </submittedName>
</protein>
<dbReference type="GO" id="GO:0008107">
    <property type="term" value="F:galactoside 2-alpha-L-fucosyltransferase activity"/>
    <property type="evidence" value="ECO:0007669"/>
    <property type="project" value="InterPro"/>
</dbReference>
<dbReference type="GO" id="GO:0016020">
    <property type="term" value="C:membrane"/>
    <property type="evidence" value="ECO:0007669"/>
    <property type="project" value="InterPro"/>
</dbReference>
<dbReference type="KEGG" id="psuf:A1sIA56_00195"/>
<dbReference type="AlphaFoldDB" id="A0A249KEY8"/>
<dbReference type="RefSeq" id="WP_095672964.1">
    <property type="nucleotide sequence ID" value="NZ_CP016773.1"/>
</dbReference>
<evidence type="ECO:0000256" key="2">
    <source>
        <dbReference type="ARBA" id="ARBA00022679"/>
    </source>
</evidence>
<dbReference type="InterPro" id="IPR002516">
    <property type="entry name" value="Glyco_trans_11"/>
</dbReference>
<evidence type="ECO:0000313" key="4">
    <source>
        <dbReference type="Proteomes" id="UP000217215"/>
    </source>
</evidence>
<dbReference type="Pfam" id="PF01531">
    <property type="entry name" value="Glyco_transf_11"/>
    <property type="match status" value="1"/>
</dbReference>
<accession>A0A249KEY8</accession>
<keyword evidence="1 3" id="KW-0328">Glycosyltransferase</keyword>
<evidence type="ECO:0000313" key="3">
    <source>
        <dbReference type="EMBL" id="ASY15370.1"/>
    </source>
</evidence>
<sequence>MPEKVVYVSGSGGLGNQIHSLHAAYCAAIHGQSRIIFLLPRKKRRSLRLREESLSTFDLGNSIDCPIVMISPKGLNLIRWAGIKLRLRLMIKFNFVIDVPTTSELIPFMSAHCALNKSIHLGGHYENSKIPVKARLLGFPQEFSLRSPGASFEQLKSAFRSPERKPIIGLHVRLGDFRDWQNGSFLLDASYYKERLIRALGKYPNADVWIFSDEPNVAASFVGDISPVKVISEDFELTNAEELSLLANSDLIIASHGTFSWWSCFWKERQENIYYPDPALCLSEWVDVNLVKH</sequence>
<evidence type="ECO:0000256" key="1">
    <source>
        <dbReference type="ARBA" id="ARBA00022676"/>
    </source>
</evidence>
<dbReference type="EMBL" id="CP016773">
    <property type="protein sequence ID" value="ASY15370.1"/>
    <property type="molecule type" value="Genomic_DNA"/>
</dbReference>